<dbReference type="SUPFAM" id="SSF56266">
    <property type="entry name" value="DmpA/ArgJ-like"/>
    <property type="match status" value="1"/>
</dbReference>
<gene>
    <name evidence="2" type="ORF">CR203_09030</name>
</gene>
<keyword evidence="2" id="KW-0031">Aminopeptidase</keyword>
<evidence type="ECO:0000313" key="2">
    <source>
        <dbReference type="EMBL" id="RKL67484.1"/>
    </source>
</evidence>
<dbReference type="PANTHER" id="PTHR36512">
    <property type="entry name" value="D-AMINOPEPTIDASE"/>
    <property type="match status" value="1"/>
</dbReference>
<dbReference type="Gene3D" id="3.60.70.12">
    <property type="entry name" value="L-amino peptidase D-ALA esterase/amidase"/>
    <property type="match status" value="1"/>
</dbReference>
<evidence type="ECO:0000256" key="1">
    <source>
        <dbReference type="ARBA" id="ARBA00007068"/>
    </source>
</evidence>
<reference evidence="2 3" key="1">
    <citation type="submission" date="2017-10" db="EMBL/GenBank/DDBJ databases">
        <title>Bacillus sp. nov., a halophilic bacterium isolated from a Keqin Lake.</title>
        <authorList>
            <person name="Wang H."/>
        </authorList>
    </citation>
    <scope>NUCLEOTIDE SEQUENCE [LARGE SCALE GENOMIC DNA]</scope>
    <source>
        <strain evidence="2 3">KCTC 13187</strain>
    </source>
</reference>
<dbReference type="Proteomes" id="UP000281498">
    <property type="component" value="Unassembled WGS sequence"/>
</dbReference>
<sequence length="353" mass="37719">MQNTKRLRNYGVNIGDFSPGVLNAITDVPGVKVGHTTLSDRNMQTGVTAIIPHKGNLFKEKMIASCHVMNGFGKTTGTLQLNELGTLETPIILTNTLSVGTAADALIEYMLKSNPDIGKTTGTVNPVVGECNDMILNDIRAGFIQKEHIFQAISNAASEFQEGSVGAGTGMVCFSLQGGIGSSSRIMQFSHGMYTMGVLVCTNFGVLKDLTINGKETGKEIFHLHPSYEVKDKGSIMIIVATDLPVSDRQLNRILKRTVTGLSLTGSSLSTGSGDIVIGFSTATKVPHYKLNTLLSSSVIHEEDIDIAFHAVSEATEEAILNSLITASEITGTNGNTRPALKDLLEKYNISII</sequence>
<dbReference type="OrthoDB" id="9770388at2"/>
<dbReference type="GO" id="GO:0004177">
    <property type="term" value="F:aminopeptidase activity"/>
    <property type="evidence" value="ECO:0007669"/>
    <property type="project" value="UniProtKB-KW"/>
</dbReference>
<keyword evidence="3" id="KW-1185">Reference proteome</keyword>
<dbReference type="InterPro" id="IPR005321">
    <property type="entry name" value="Peptidase_S58_DmpA"/>
</dbReference>
<dbReference type="PANTHER" id="PTHR36512:SF3">
    <property type="entry name" value="BLR5678 PROTEIN"/>
    <property type="match status" value="1"/>
</dbReference>
<proteinExistence type="inferred from homology"/>
<keyword evidence="2" id="KW-0645">Protease</keyword>
<dbReference type="CDD" id="cd02253">
    <property type="entry name" value="DmpA"/>
    <property type="match status" value="1"/>
</dbReference>
<organism evidence="2 3">
    <name type="scientific">Salipaludibacillus neizhouensis</name>
    <dbReference type="NCBI Taxonomy" id="885475"/>
    <lineage>
        <taxon>Bacteria</taxon>
        <taxon>Bacillati</taxon>
        <taxon>Bacillota</taxon>
        <taxon>Bacilli</taxon>
        <taxon>Bacillales</taxon>
        <taxon>Bacillaceae</taxon>
    </lineage>
</organism>
<dbReference type="Pfam" id="PF03576">
    <property type="entry name" value="Peptidase_S58"/>
    <property type="match status" value="1"/>
</dbReference>
<accession>A0A3A9K2X4</accession>
<keyword evidence="2" id="KW-0378">Hydrolase</keyword>
<dbReference type="AlphaFoldDB" id="A0A3A9K2X4"/>
<dbReference type="EMBL" id="PDOE01000003">
    <property type="protein sequence ID" value="RKL67484.1"/>
    <property type="molecule type" value="Genomic_DNA"/>
</dbReference>
<comment type="caution">
    <text evidence="2">The sequence shown here is derived from an EMBL/GenBank/DDBJ whole genome shotgun (WGS) entry which is preliminary data.</text>
</comment>
<dbReference type="InterPro" id="IPR016117">
    <property type="entry name" value="ArgJ-like_dom_sf"/>
</dbReference>
<name>A0A3A9K2X4_9BACI</name>
<evidence type="ECO:0000313" key="3">
    <source>
        <dbReference type="Proteomes" id="UP000281498"/>
    </source>
</evidence>
<protein>
    <submittedName>
        <fullName evidence="2">Aminopeptidase</fullName>
    </submittedName>
</protein>
<dbReference type="RefSeq" id="WP_110935352.1">
    <property type="nucleotide sequence ID" value="NZ_KZ614146.1"/>
</dbReference>
<comment type="similarity">
    <text evidence="1">Belongs to the peptidase S58 family.</text>
</comment>